<gene>
    <name evidence="3" type="ORF">R2X38_10605</name>
</gene>
<evidence type="ECO:0000256" key="2">
    <source>
        <dbReference type="ARBA" id="ARBA00023002"/>
    </source>
</evidence>
<keyword evidence="2" id="KW-0560">Oxidoreductase</keyword>
<comment type="similarity">
    <text evidence="1">Belongs to the short-chain dehydrogenases/reductases (SDR) family.</text>
</comment>
<dbReference type="SUPFAM" id="SSF51735">
    <property type="entry name" value="NAD(P)-binding Rossmann-fold domains"/>
    <property type="match status" value="1"/>
</dbReference>
<protein>
    <submittedName>
        <fullName evidence="3">YciK family oxidoreductase</fullName>
    </submittedName>
</protein>
<proteinExistence type="inferred from homology"/>
<dbReference type="Gene3D" id="3.40.50.720">
    <property type="entry name" value="NAD(P)-binding Rossmann-like Domain"/>
    <property type="match status" value="1"/>
</dbReference>
<organism evidence="3 4">
    <name type="scientific">Photobacterium rosenbergii</name>
    <dbReference type="NCBI Taxonomy" id="294936"/>
    <lineage>
        <taxon>Bacteria</taxon>
        <taxon>Pseudomonadati</taxon>
        <taxon>Pseudomonadota</taxon>
        <taxon>Gammaproteobacteria</taxon>
        <taxon>Vibrionales</taxon>
        <taxon>Vibrionaceae</taxon>
        <taxon>Photobacterium</taxon>
    </lineage>
</organism>
<reference evidence="3 4" key="1">
    <citation type="submission" date="2023-10" db="EMBL/GenBank/DDBJ databases">
        <title>Marine bacteria isolated from horseshoe crab.</title>
        <authorList>
            <person name="Cheng T.H."/>
        </authorList>
    </citation>
    <scope>NUCLEOTIDE SEQUENCE [LARGE SCALE GENOMIC DNA]</scope>
    <source>
        <strain evidence="3 4">HSC6</strain>
    </source>
</reference>
<sequence length="253" mass="27406">MDYQIAENSLKDRVILVTGAGDGIGRQAAISYAAHGATVILLGRTVAKLEAVYDQIESLGYPQPAIIPMDMMGATKQNYLDMVETIEGQFGRLDGVLHNASLLGVLSPFDQLGEDTYDDVMQVNVKAQFLLTQAIMPLVKKAEDGRIVFTSSTVGHQGRSFWGAYSISKFATEGMMQILADEMANTNVRVNAINPGGTRTGMRAKAFPAEDPSLLKTPEEIMPLYLYLMGPESKDVNGQCIDAQPKRKPGTAS</sequence>
<dbReference type="Pfam" id="PF00106">
    <property type="entry name" value="adh_short"/>
    <property type="match status" value="1"/>
</dbReference>
<dbReference type="PANTHER" id="PTHR42901:SF1">
    <property type="entry name" value="ALCOHOL DEHYDROGENASE"/>
    <property type="match status" value="1"/>
</dbReference>
<dbReference type="InterPro" id="IPR036291">
    <property type="entry name" value="NAD(P)-bd_dom_sf"/>
</dbReference>
<dbReference type="NCBIfam" id="NF006509">
    <property type="entry name" value="PRK08945.1"/>
    <property type="match status" value="1"/>
</dbReference>
<dbReference type="PANTHER" id="PTHR42901">
    <property type="entry name" value="ALCOHOL DEHYDROGENASE"/>
    <property type="match status" value="1"/>
</dbReference>
<dbReference type="InterPro" id="IPR002347">
    <property type="entry name" value="SDR_fam"/>
</dbReference>
<keyword evidence="4" id="KW-1185">Reference proteome</keyword>
<evidence type="ECO:0000313" key="3">
    <source>
        <dbReference type="EMBL" id="MDV5169448.1"/>
    </source>
</evidence>
<dbReference type="PRINTS" id="PR00081">
    <property type="entry name" value="GDHRDH"/>
</dbReference>
<evidence type="ECO:0000313" key="4">
    <source>
        <dbReference type="Proteomes" id="UP001186452"/>
    </source>
</evidence>
<dbReference type="Proteomes" id="UP001186452">
    <property type="component" value="Unassembled WGS sequence"/>
</dbReference>
<dbReference type="PROSITE" id="PS00061">
    <property type="entry name" value="ADH_SHORT"/>
    <property type="match status" value="1"/>
</dbReference>
<dbReference type="RefSeq" id="WP_317522183.1">
    <property type="nucleotide sequence ID" value="NZ_JAWJZI010000003.1"/>
</dbReference>
<comment type="caution">
    <text evidence="3">The sequence shown here is derived from an EMBL/GenBank/DDBJ whole genome shotgun (WGS) entry which is preliminary data.</text>
</comment>
<name>A0ABU3ZHH4_9GAMM</name>
<dbReference type="InterPro" id="IPR020904">
    <property type="entry name" value="Sc_DH/Rdtase_CS"/>
</dbReference>
<dbReference type="EMBL" id="JAWJZI010000003">
    <property type="protein sequence ID" value="MDV5169448.1"/>
    <property type="molecule type" value="Genomic_DNA"/>
</dbReference>
<evidence type="ECO:0000256" key="1">
    <source>
        <dbReference type="ARBA" id="ARBA00006484"/>
    </source>
</evidence>
<accession>A0ABU3ZHH4</accession>